<name>A0A5M6CQ62_9BACT</name>
<evidence type="ECO:0000256" key="5">
    <source>
        <dbReference type="PROSITE-ProRule" id="PRU01023"/>
    </source>
</evidence>
<dbReference type="Gene3D" id="3.40.50.150">
    <property type="entry name" value="Vaccinia Virus protein VP39"/>
    <property type="match status" value="1"/>
</dbReference>
<comment type="caution">
    <text evidence="5">Lacks conserved residue(s) required for the propagation of feature annotation.</text>
</comment>
<dbReference type="GO" id="GO:0008173">
    <property type="term" value="F:RNA methyltransferase activity"/>
    <property type="evidence" value="ECO:0007669"/>
    <property type="project" value="InterPro"/>
</dbReference>
<dbReference type="Pfam" id="PF01189">
    <property type="entry name" value="Methyltr_RsmB-F"/>
    <property type="match status" value="1"/>
</dbReference>
<dbReference type="PANTHER" id="PTHR22807">
    <property type="entry name" value="NOP2 YEAST -RELATED NOL1/NOP2/FMU SUN DOMAIN-CONTAINING"/>
    <property type="match status" value="1"/>
</dbReference>
<accession>A0A5M6CQ62</accession>
<organism evidence="7 8">
    <name type="scientific">Taibaiella lutea</name>
    <dbReference type="NCBI Taxonomy" id="2608001"/>
    <lineage>
        <taxon>Bacteria</taxon>
        <taxon>Pseudomonadati</taxon>
        <taxon>Bacteroidota</taxon>
        <taxon>Chitinophagia</taxon>
        <taxon>Chitinophagales</taxon>
        <taxon>Chitinophagaceae</taxon>
        <taxon>Taibaiella</taxon>
    </lineage>
</organism>
<dbReference type="AlphaFoldDB" id="A0A5M6CQ62"/>
<feature type="binding site" evidence="5">
    <location>
        <position position="231"/>
    </location>
    <ligand>
        <name>S-adenosyl-L-methionine</name>
        <dbReference type="ChEBI" id="CHEBI:59789"/>
    </ligand>
</feature>
<keyword evidence="1 5" id="KW-0489">Methyltransferase</keyword>
<keyword evidence="8" id="KW-1185">Reference proteome</keyword>
<feature type="active site" description="Nucleophile" evidence="5">
    <location>
        <position position="333"/>
    </location>
</feature>
<dbReference type="PANTHER" id="PTHR22807:SF30">
    <property type="entry name" value="28S RRNA (CYTOSINE(4447)-C(5))-METHYLTRANSFERASE-RELATED"/>
    <property type="match status" value="1"/>
</dbReference>
<reference evidence="7 8" key="1">
    <citation type="submission" date="2019-09" db="EMBL/GenBank/DDBJ databases">
        <title>Genome sequence and assembly of Taibaiella sp.</title>
        <authorList>
            <person name="Chhetri G."/>
        </authorList>
    </citation>
    <scope>NUCLEOTIDE SEQUENCE [LARGE SCALE GENOMIC DNA]</scope>
    <source>
        <strain evidence="7 8">KVB11</strain>
    </source>
</reference>
<dbReference type="EMBL" id="VWSH01000001">
    <property type="protein sequence ID" value="KAA5536520.1"/>
    <property type="molecule type" value="Genomic_DNA"/>
</dbReference>
<evidence type="ECO:0000313" key="8">
    <source>
        <dbReference type="Proteomes" id="UP000323632"/>
    </source>
</evidence>
<dbReference type="CDD" id="cd02440">
    <property type="entry name" value="AdoMet_MTases"/>
    <property type="match status" value="1"/>
</dbReference>
<keyword evidence="4 5" id="KW-0694">RNA-binding</keyword>
<comment type="similarity">
    <text evidence="5">Belongs to the class I-like SAM-binding methyltransferase superfamily. RsmB/NOP family.</text>
</comment>
<sequence length="379" mass="43302">MTFFIQHVQRILDTYEGQLPLSLFLRQYFKAYPKLGSRDRRALSEATFIYFRCRNFFDGSVNNMHVIALGYHLCKSKNAFLAKALHEFNITESTVKPFFQPNITFNISQGLSSEEWLHSLWQQPQLFIRIRKSINEVVANLKQHEIDFEVMNDWYGNVTDCMKIQTGKSIDNLLNEADYVVQDWSSQQSIYILLNQLKSNPVKAWDVCSGAGGKSILLKDKLPAFDLTVSDIRASILHNLQTRFKQYGLGKVKSLEVNSADANALREKLGDQMFDLVVCDVPCSGSGTWARTPEQFHFYKPAMLQKFKELQFPIVSNASKYVKQGGLLAYITCSVFQEENEDVVNQLLQSGTLDLKHTQIIDGIGNQADCMFIAVFEKQ</sequence>
<dbReference type="PRINTS" id="PR02008">
    <property type="entry name" value="RCMTFAMILY"/>
</dbReference>
<dbReference type="InterPro" id="IPR049560">
    <property type="entry name" value="MeTrfase_RsmB-F_NOP2_cat"/>
</dbReference>
<proteinExistence type="inferred from homology"/>
<feature type="binding site" evidence="5">
    <location>
        <position position="280"/>
    </location>
    <ligand>
        <name>S-adenosyl-L-methionine</name>
        <dbReference type="ChEBI" id="CHEBI:59789"/>
    </ligand>
</feature>
<dbReference type="Proteomes" id="UP000323632">
    <property type="component" value="Unassembled WGS sequence"/>
</dbReference>
<dbReference type="InterPro" id="IPR029063">
    <property type="entry name" value="SAM-dependent_MTases_sf"/>
</dbReference>
<dbReference type="SUPFAM" id="SSF53335">
    <property type="entry name" value="S-adenosyl-L-methionine-dependent methyltransferases"/>
    <property type="match status" value="1"/>
</dbReference>
<gene>
    <name evidence="7" type="ORF">F0919_02305</name>
</gene>
<dbReference type="InterPro" id="IPR023267">
    <property type="entry name" value="RCMT"/>
</dbReference>
<evidence type="ECO:0000259" key="6">
    <source>
        <dbReference type="PROSITE" id="PS51686"/>
    </source>
</evidence>
<feature type="domain" description="SAM-dependent MTase RsmB/NOP-type" evidence="6">
    <location>
        <begin position="113"/>
        <end position="379"/>
    </location>
</feature>
<feature type="binding site" evidence="5">
    <location>
        <position position="261"/>
    </location>
    <ligand>
        <name>S-adenosyl-L-methionine</name>
        <dbReference type="ChEBI" id="CHEBI:59789"/>
    </ligand>
</feature>
<dbReference type="GO" id="GO:0003723">
    <property type="term" value="F:RNA binding"/>
    <property type="evidence" value="ECO:0007669"/>
    <property type="project" value="UniProtKB-UniRule"/>
</dbReference>
<comment type="caution">
    <text evidence="7">The sequence shown here is derived from an EMBL/GenBank/DDBJ whole genome shotgun (WGS) entry which is preliminary data.</text>
</comment>
<dbReference type="GO" id="GO:0001510">
    <property type="term" value="P:RNA methylation"/>
    <property type="evidence" value="ECO:0007669"/>
    <property type="project" value="InterPro"/>
</dbReference>
<keyword evidence="2 5" id="KW-0808">Transferase</keyword>
<protein>
    <recommendedName>
        <fullName evidence="6">SAM-dependent MTase RsmB/NOP-type domain-containing protein</fullName>
    </recommendedName>
</protein>
<dbReference type="InterPro" id="IPR001678">
    <property type="entry name" value="MeTrfase_RsmB-F_NOP2_dom"/>
</dbReference>
<dbReference type="RefSeq" id="WP_150031097.1">
    <property type="nucleotide sequence ID" value="NZ_VWSH01000001.1"/>
</dbReference>
<evidence type="ECO:0000313" key="7">
    <source>
        <dbReference type="EMBL" id="KAA5536520.1"/>
    </source>
</evidence>
<dbReference type="PROSITE" id="PS51686">
    <property type="entry name" value="SAM_MT_RSMB_NOP"/>
    <property type="match status" value="1"/>
</dbReference>
<evidence type="ECO:0000256" key="1">
    <source>
        <dbReference type="ARBA" id="ARBA00022603"/>
    </source>
</evidence>
<evidence type="ECO:0000256" key="4">
    <source>
        <dbReference type="ARBA" id="ARBA00022884"/>
    </source>
</evidence>
<evidence type="ECO:0000256" key="2">
    <source>
        <dbReference type="ARBA" id="ARBA00022679"/>
    </source>
</evidence>
<evidence type="ECO:0000256" key="3">
    <source>
        <dbReference type="ARBA" id="ARBA00022691"/>
    </source>
</evidence>
<keyword evidence="3 5" id="KW-0949">S-adenosyl-L-methionine</keyword>